<organism evidence="11">
    <name type="scientific">Calliphora stygia</name>
    <name type="common">Common brown blowfly</name>
    <dbReference type="NCBI Taxonomy" id="145453"/>
    <lineage>
        <taxon>Eukaryota</taxon>
        <taxon>Metazoa</taxon>
        <taxon>Ecdysozoa</taxon>
        <taxon>Arthropoda</taxon>
        <taxon>Hexapoda</taxon>
        <taxon>Insecta</taxon>
        <taxon>Pterygota</taxon>
        <taxon>Neoptera</taxon>
        <taxon>Endopterygota</taxon>
        <taxon>Diptera</taxon>
        <taxon>Brachycera</taxon>
        <taxon>Muscomorpha</taxon>
        <taxon>Oestroidea</taxon>
        <taxon>Calliphoridae</taxon>
        <taxon>Calliphorinae</taxon>
        <taxon>Calliphora</taxon>
    </lineage>
</organism>
<sequence length="651" mass="75055">MLSTTVYWSQVISAIAQLYLKDTTICLIWNSELEVDLKTVNYLDYYAVININLNNLQSCFEKDIDDFNALEKKLTEKGLSYNELTEKLTMAIEKTHCESFITFQHDILNFIESFINASQYSDWRSKRNRFVFGYIEDNFEENFQQLTFFEEQDSILLVSMDSTSSSDIFILKTNKYYGPKAEQQNSLVFLDKFYAENATFLYNHSLFPDKTANLRGREVIIAGFDYRPYFVINYGEKDNNSYDLAFGGSTLGAVQIDGTEARVVSTFCEIYNCTVWIDSSEANDWGEVYPNLTGDGSLGMVVKDMAEISIGAMYSWDVDYLQLDMSMYLVRSGITCLVPAPRRLTSWLLPLQPFQFTLWLAVMGYLLVEIISLCFAHKFESNLSTKRVSWHYSFKYAYATTLKLFVSQSGNSYVSSLTVRVLLFTCFMNDIILTSIYGGGLASILTIPSYEKAADTVDGMLYHKLQWAANSEAWVSAIRSTDDDRMNGILYNFFIYNDDELEVLATTRSDMGFTVERLPFGHFAIGDYLSSQTIEHLKIMKEDLYFQYTVAFVKRCWPLLDRFDHLIYWWHSAGLDKYWEWRIVAVNLNVQKQKQVEATMYSTMEDNGPVKLGMSNFAGILLIWVLGISVAMMAFVYEITEQYFKCKKSNV</sequence>
<evidence type="ECO:0000256" key="1">
    <source>
        <dbReference type="ARBA" id="ARBA00004651"/>
    </source>
</evidence>
<evidence type="ECO:0000256" key="7">
    <source>
        <dbReference type="ARBA" id="ARBA00023170"/>
    </source>
</evidence>
<name>A0A068FBN5_CALSG</name>
<reference evidence="11" key="1">
    <citation type="journal article" date="2015" name="BMC Genomics">
        <title>Chemosensory genes identified in the antennal transcriptome of the blowfly Calliphora stygia.</title>
        <authorList>
            <person name="Leitch O.J."/>
            <person name="Papanicolaou A."/>
            <person name="Lennard C."/>
            <person name="Kirkbride K.P."/>
            <person name="Anderson A."/>
        </authorList>
    </citation>
    <scope>NUCLEOTIDE SEQUENCE</scope>
</reference>
<evidence type="ECO:0000256" key="6">
    <source>
        <dbReference type="ARBA" id="ARBA00023136"/>
    </source>
</evidence>
<evidence type="ECO:0000256" key="2">
    <source>
        <dbReference type="ARBA" id="ARBA00008685"/>
    </source>
</evidence>
<dbReference type="EMBL" id="KJ702122">
    <property type="protein sequence ID" value="AID61276.1"/>
    <property type="molecule type" value="mRNA"/>
</dbReference>
<dbReference type="GO" id="GO:0005886">
    <property type="term" value="C:plasma membrane"/>
    <property type="evidence" value="ECO:0007669"/>
    <property type="project" value="UniProtKB-SubCell"/>
</dbReference>
<dbReference type="InterPro" id="IPR001320">
    <property type="entry name" value="Iontro_rcpt_C"/>
</dbReference>
<comment type="subcellular location">
    <subcellularLocation>
        <location evidence="1">Cell membrane</location>
        <topology evidence="1">Multi-pass membrane protein</topology>
    </subcellularLocation>
</comment>
<evidence type="ECO:0000256" key="4">
    <source>
        <dbReference type="ARBA" id="ARBA00022692"/>
    </source>
</evidence>
<dbReference type="GO" id="GO:0015276">
    <property type="term" value="F:ligand-gated monoatomic ion channel activity"/>
    <property type="evidence" value="ECO:0007669"/>
    <property type="project" value="InterPro"/>
</dbReference>
<keyword evidence="4 9" id="KW-0812">Transmembrane</keyword>
<keyword evidence="5 9" id="KW-1133">Transmembrane helix</keyword>
<evidence type="ECO:0000259" key="10">
    <source>
        <dbReference type="Pfam" id="PF00060"/>
    </source>
</evidence>
<gene>
    <name evidence="11" type="primary">IR41a</name>
</gene>
<evidence type="ECO:0000313" key="11">
    <source>
        <dbReference type="EMBL" id="AID61276.1"/>
    </source>
</evidence>
<proteinExistence type="evidence at transcript level"/>
<protein>
    <submittedName>
        <fullName evidence="11">Ionotropic receptor</fullName>
    </submittedName>
</protein>
<dbReference type="PANTHER" id="PTHR42643:SF40">
    <property type="entry name" value="IONOTROPIC RECEPTOR 41A-RELATED"/>
    <property type="match status" value="1"/>
</dbReference>
<keyword evidence="6 9" id="KW-0472">Membrane</keyword>
<evidence type="ECO:0000256" key="5">
    <source>
        <dbReference type="ARBA" id="ARBA00022989"/>
    </source>
</evidence>
<dbReference type="AlphaFoldDB" id="A0A068FBN5"/>
<accession>A0A068FBN5</accession>
<dbReference type="SUPFAM" id="SSF53850">
    <property type="entry name" value="Periplasmic binding protein-like II"/>
    <property type="match status" value="1"/>
</dbReference>
<evidence type="ECO:0000256" key="3">
    <source>
        <dbReference type="ARBA" id="ARBA00022475"/>
    </source>
</evidence>
<dbReference type="Gene3D" id="3.40.190.10">
    <property type="entry name" value="Periplasmic binding protein-like II"/>
    <property type="match status" value="1"/>
</dbReference>
<keyword evidence="3" id="KW-1003">Cell membrane</keyword>
<dbReference type="PANTHER" id="PTHR42643">
    <property type="entry name" value="IONOTROPIC RECEPTOR 20A-RELATED"/>
    <property type="match status" value="1"/>
</dbReference>
<evidence type="ECO:0000256" key="9">
    <source>
        <dbReference type="SAM" id="Phobius"/>
    </source>
</evidence>
<feature type="domain" description="Ionotropic glutamate receptor C-terminal" evidence="10">
    <location>
        <begin position="356"/>
        <end position="628"/>
    </location>
</feature>
<feature type="transmembrane region" description="Helical" evidence="9">
    <location>
        <begin position="617"/>
        <end position="637"/>
    </location>
</feature>
<keyword evidence="7 11" id="KW-0675">Receptor</keyword>
<dbReference type="Pfam" id="PF00060">
    <property type="entry name" value="Lig_chan"/>
    <property type="match status" value="1"/>
</dbReference>
<comment type="similarity">
    <text evidence="2">Belongs to the glutamate-gated ion channel (TC 1.A.10.1) family.</text>
</comment>
<dbReference type="Gene3D" id="1.10.287.70">
    <property type="match status" value="1"/>
</dbReference>
<dbReference type="GO" id="GO:0050907">
    <property type="term" value="P:detection of chemical stimulus involved in sensory perception"/>
    <property type="evidence" value="ECO:0007669"/>
    <property type="project" value="UniProtKB-ARBA"/>
</dbReference>
<evidence type="ECO:0000256" key="8">
    <source>
        <dbReference type="ARBA" id="ARBA00023180"/>
    </source>
</evidence>
<keyword evidence="8" id="KW-0325">Glycoprotein</keyword>
<dbReference type="InterPro" id="IPR052192">
    <property type="entry name" value="Insect_Ionotropic_Sensory_Rcpt"/>
</dbReference>